<feature type="compositionally biased region" description="Basic and acidic residues" evidence="2">
    <location>
        <begin position="322"/>
        <end position="347"/>
    </location>
</feature>
<dbReference type="Pfam" id="PF00069">
    <property type="entry name" value="Pkinase"/>
    <property type="match status" value="1"/>
</dbReference>
<dbReference type="AlphaFoldDB" id="A0A9P1MWK5"/>
<dbReference type="InterPro" id="IPR000719">
    <property type="entry name" value="Prot_kinase_dom"/>
</dbReference>
<organism evidence="4 5">
    <name type="scientific">Caenorhabditis angaria</name>
    <dbReference type="NCBI Taxonomy" id="860376"/>
    <lineage>
        <taxon>Eukaryota</taxon>
        <taxon>Metazoa</taxon>
        <taxon>Ecdysozoa</taxon>
        <taxon>Nematoda</taxon>
        <taxon>Chromadorea</taxon>
        <taxon>Rhabditida</taxon>
        <taxon>Rhabditina</taxon>
        <taxon>Rhabditomorpha</taxon>
        <taxon>Rhabditoidea</taxon>
        <taxon>Rhabditidae</taxon>
        <taxon>Peloderinae</taxon>
        <taxon>Caenorhabditis</taxon>
    </lineage>
</organism>
<gene>
    <name evidence="4" type="ORF">CAMP_LOCUS4200</name>
</gene>
<dbReference type="OrthoDB" id="5979581at2759"/>
<evidence type="ECO:0000259" key="3">
    <source>
        <dbReference type="PROSITE" id="PS50011"/>
    </source>
</evidence>
<keyword evidence="5" id="KW-1185">Reference proteome</keyword>
<dbReference type="SUPFAM" id="SSF56112">
    <property type="entry name" value="Protein kinase-like (PK-like)"/>
    <property type="match status" value="1"/>
</dbReference>
<feature type="domain" description="Protein kinase" evidence="3">
    <location>
        <begin position="25"/>
        <end position="293"/>
    </location>
</feature>
<dbReference type="Gene3D" id="1.10.510.10">
    <property type="entry name" value="Transferase(Phosphotransferase) domain 1"/>
    <property type="match status" value="1"/>
</dbReference>
<dbReference type="Proteomes" id="UP001152747">
    <property type="component" value="Unassembled WGS sequence"/>
</dbReference>
<dbReference type="PROSITE" id="PS50011">
    <property type="entry name" value="PROTEIN_KINASE_DOM"/>
    <property type="match status" value="1"/>
</dbReference>
<dbReference type="GO" id="GO:0005524">
    <property type="term" value="F:ATP binding"/>
    <property type="evidence" value="ECO:0007669"/>
    <property type="project" value="InterPro"/>
</dbReference>
<accession>A0A9P1MWK5</accession>
<dbReference type="EC" id="2.7.11.1" evidence="1"/>
<comment type="caution">
    <text evidence="4">The sequence shown here is derived from an EMBL/GenBank/DDBJ whole genome shotgun (WGS) entry which is preliminary data.</text>
</comment>
<feature type="region of interest" description="Disordered" evidence="2">
    <location>
        <begin position="322"/>
        <end position="383"/>
    </location>
</feature>
<name>A0A9P1MWK5_9PELO</name>
<dbReference type="SMART" id="SM00220">
    <property type="entry name" value="S_TKc"/>
    <property type="match status" value="1"/>
</dbReference>
<evidence type="ECO:0000256" key="2">
    <source>
        <dbReference type="SAM" id="MobiDB-lite"/>
    </source>
</evidence>
<proteinExistence type="predicted"/>
<dbReference type="PANTHER" id="PTHR11909">
    <property type="entry name" value="CASEIN KINASE-RELATED"/>
    <property type="match status" value="1"/>
</dbReference>
<evidence type="ECO:0000313" key="4">
    <source>
        <dbReference type="EMBL" id="CAI5441563.1"/>
    </source>
</evidence>
<dbReference type="PROSITE" id="PS00108">
    <property type="entry name" value="PROTEIN_KINASE_ST"/>
    <property type="match status" value="1"/>
</dbReference>
<dbReference type="EMBL" id="CANHGI010000002">
    <property type="protein sequence ID" value="CAI5441563.1"/>
    <property type="molecule type" value="Genomic_DNA"/>
</dbReference>
<reference evidence="4" key="1">
    <citation type="submission" date="2022-11" db="EMBL/GenBank/DDBJ databases">
        <authorList>
            <person name="Kikuchi T."/>
        </authorList>
    </citation>
    <scope>NUCLEOTIDE SEQUENCE</scope>
    <source>
        <strain evidence="4">PS1010</strain>
    </source>
</reference>
<sequence>MAAEPETEQVKPRVFNPGQIIDGKWKIKALLGKGACGVVYKVEDKKRKGWMAAMKIEYISEDFDQTLRLEIGVLNKMKKHTDMLKLLDYGRRKTFTYMVTNLCGKDLMALRCKIKRGFNDSSALRIAVFTLYGLKQTHELGYVHRDVKPGNIITASSNGRDSRCLLLIDFGMARSFITSDKDGKKQIRIMRRRIPLRGTVRYCSLNVHDRLEQGRCDDLIAMIYMLIEVTLGVPWHHLTDEKEVLAMKKSTKDSDLFEELPEELKQIFEYLKPLSYSDRPNYLKIYNLLMTAIKRLKINFLDAYEWEDEEIEKDLKMEKEKKLKEEEAKKDVKEAPKEVEAEKKKVGEIQQESSPETKTNRDINLNLVPNKDQTTKSEYDPKSTISAVSADSFESKHTGLDTAIDYDPIEFTTKKAMNREDLQFLVYPSISIANFKEHAIPF</sequence>
<evidence type="ECO:0000313" key="5">
    <source>
        <dbReference type="Proteomes" id="UP001152747"/>
    </source>
</evidence>
<dbReference type="GO" id="GO:0004674">
    <property type="term" value="F:protein serine/threonine kinase activity"/>
    <property type="evidence" value="ECO:0007669"/>
    <property type="project" value="UniProtKB-EC"/>
</dbReference>
<dbReference type="InterPro" id="IPR050235">
    <property type="entry name" value="CK1_Ser-Thr_kinase"/>
</dbReference>
<evidence type="ECO:0000256" key="1">
    <source>
        <dbReference type="ARBA" id="ARBA00012513"/>
    </source>
</evidence>
<protein>
    <recommendedName>
        <fullName evidence="1">non-specific serine/threonine protein kinase</fullName>
        <ecNumber evidence="1">2.7.11.1</ecNumber>
    </recommendedName>
</protein>
<dbReference type="InterPro" id="IPR008271">
    <property type="entry name" value="Ser/Thr_kinase_AS"/>
</dbReference>
<dbReference type="InterPro" id="IPR011009">
    <property type="entry name" value="Kinase-like_dom_sf"/>
</dbReference>